<organism evidence="8 9">
    <name type="scientific">Roseivirga thermotolerans</name>
    <dbReference type="NCBI Taxonomy" id="1758176"/>
    <lineage>
        <taxon>Bacteria</taxon>
        <taxon>Pseudomonadati</taxon>
        <taxon>Bacteroidota</taxon>
        <taxon>Cytophagia</taxon>
        <taxon>Cytophagales</taxon>
        <taxon>Roseivirgaceae</taxon>
        <taxon>Roseivirga</taxon>
    </lineage>
</organism>
<gene>
    <name evidence="8" type="ORF">GCM10011340_26590</name>
</gene>
<dbReference type="InterPro" id="IPR051559">
    <property type="entry name" value="HIF_prolyl_hydroxylases"/>
</dbReference>
<dbReference type="PROSITE" id="PS51471">
    <property type="entry name" value="FE2OG_OXY"/>
    <property type="match status" value="1"/>
</dbReference>
<evidence type="ECO:0000256" key="4">
    <source>
        <dbReference type="ARBA" id="ARBA00022964"/>
    </source>
</evidence>
<keyword evidence="5" id="KW-0560">Oxidoreductase</keyword>
<keyword evidence="2" id="KW-0479">Metal-binding</keyword>
<evidence type="ECO:0000256" key="5">
    <source>
        <dbReference type="ARBA" id="ARBA00023002"/>
    </source>
</evidence>
<comment type="cofactor">
    <cofactor evidence="1">
        <name>L-ascorbate</name>
        <dbReference type="ChEBI" id="CHEBI:38290"/>
    </cofactor>
</comment>
<keyword evidence="3" id="KW-0847">Vitamin C</keyword>
<dbReference type="Gene3D" id="2.60.120.620">
    <property type="entry name" value="q2cbj1_9rhob like domain"/>
    <property type="match status" value="1"/>
</dbReference>
<evidence type="ECO:0000256" key="6">
    <source>
        <dbReference type="ARBA" id="ARBA00023004"/>
    </source>
</evidence>
<dbReference type="SMART" id="SM00702">
    <property type="entry name" value="P4Hc"/>
    <property type="match status" value="1"/>
</dbReference>
<reference evidence="9" key="1">
    <citation type="journal article" date="2019" name="Int. J. Syst. Evol. Microbiol.">
        <title>The Global Catalogue of Microorganisms (GCM) 10K type strain sequencing project: providing services to taxonomists for standard genome sequencing and annotation.</title>
        <authorList>
            <consortium name="The Broad Institute Genomics Platform"/>
            <consortium name="The Broad Institute Genome Sequencing Center for Infectious Disease"/>
            <person name="Wu L."/>
            <person name="Ma J."/>
        </authorList>
    </citation>
    <scope>NUCLEOTIDE SEQUENCE [LARGE SCALE GENOMIC DNA]</scope>
    <source>
        <strain evidence="9">CGMCC 1.15111</strain>
    </source>
</reference>
<name>A0ABQ3IC08_9BACT</name>
<dbReference type="Proteomes" id="UP000658258">
    <property type="component" value="Unassembled WGS sequence"/>
</dbReference>
<dbReference type="PANTHER" id="PTHR12907:SF26">
    <property type="entry name" value="HIF PROLYL HYDROXYLASE, ISOFORM C"/>
    <property type="match status" value="1"/>
</dbReference>
<evidence type="ECO:0000259" key="7">
    <source>
        <dbReference type="PROSITE" id="PS51471"/>
    </source>
</evidence>
<dbReference type="EMBL" id="BNAG01000003">
    <property type="protein sequence ID" value="GHE69320.1"/>
    <property type="molecule type" value="Genomic_DNA"/>
</dbReference>
<dbReference type="RefSeq" id="WP_229838682.1">
    <property type="nucleotide sequence ID" value="NZ_BNAG01000003.1"/>
</dbReference>
<protein>
    <submittedName>
        <fullName evidence="8">SM-20</fullName>
    </submittedName>
</protein>
<dbReference type="InterPro" id="IPR044862">
    <property type="entry name" value="Pro_4_hyd_alph_FE2OG_OXY"/>
</dbReference>
<accession>A0ABQ3IC08</accession>
<evidence type="ECO:0000313" key="9">
    <source>
        <dbReference type="Proteomes" id="UP000658258"/>
    </source>
</evidence>
<keyword evidence="9" id="KW-1185">Reference proteome</keyword>
<sequence>MLNRLQNVQDDQWVDWVDSLADNDYVVIDDFLDDSLYRAVRSFFLKKLGHDEFDPAGIGALADHHLDKSRRGDHVYWLDSSVDLELTDVFVVIRELIDKLNRYCYLGIADFESHLAYYPKGTFYEKHVDQFKGRNNRLISMIIYLNEGWKPGDGGELKLYLGNEEKLIEPLAKRIVLFKSDVLPHEVMTTHVGRYSLTGWLLKNPADLGFLLG</sequence>
<dbReference type="Pfam" id="PF13640">
    <property type="entry name" value="2OG-FeII_Oxy_3"/>
    <property type="match status" value="1"/>
</dbReference>
<dbReference type="PANTHER" id="PTHR12907">
    <property type="entry name" value="EGL NINE HOMOLOG-RELATED"/>
    <property type="match status" value="1"/>
</dbReference>
<keyword evidence="6" id="KW-0408">Iron</keyword>
<evidence type="ECO:0000313" key="8">
    <source>
        <dbReference type="EMBL" id="GHE69320.1"/>
    </source>
</evidence>
<feature type="domain" description="Fe2OG dioxygenase" evidence="7">
    <location>
        <begin position="110"/>
        <end position="203"/>
    </location>
</feature>
<evidence type="ECO:0000256" key="1">
    <source>
        <dbReference type="ARBA" id="ARBA00001961"/>
    </source>
</evidence>
<proteinExistence type="predicted"/>
<evidence type="ECO:0000256" key="3">
    <source>
        <dbReference type="ARBA" id="ARBA00022896"/>
    </source>
</evidence>
<evidence type="ECO:0000256" key="2">
    <source>
        <dbReference type="ARBA" id="ARBA00022723"/>
    </source>
</evidence>
<dbReference type="InterPro" id="IPR006620">
    <property type="entry name" value="Pro_4_hyd_alph"/>
</dbReference>
<comment type="caution">
    <text evidence="8">The sequence shown here is derived from an EMBL/GenBank/DDBJ whole genome shotgun (WGS) entry which is preliminary data.</text>
</comment>
<dbReference type="InterPro" id="IPR005123">
    <property type="entry name" value="Oxoglu/Fe-dep_dioxygenase_dom"/>
</dbReference>
<keyword evidence="4" id="KW-0223">Dioxygenase</keyword>